<dbReference type="Proteomes" id="UP001497482">
    <property type="component" value="Chromosome 17"/>
</dbReference>
<keyword evidence="2" id="KW-1185">Reference proteome</keyword>
<accession>A0AAV2KCD9</accession>
<proteinExistence type="predicted"/>
<evidence type="ECO:0000313" key="1">
    <source>
        <dbReference type="EMBL" id="CAL1586148.1"/>
    </source>
</evidence>
<protein>
    <submittedName>
        <fullName evidence="1">Uncharacterized protein</fullName>
    </submittedName>
</protein>
<evidence type="ECO:0000313" key="2">
    <source>
        <dbReference type="Proteomes" id="UP001497482"/>
    </source>
</evidence>
<dbReference type="EMBL" id="OZ035839">
    <property type="protein sequence ID" value="CAL1586148.1"/>
    <property type="molecule type" value="Genomic_DNA"/>
</dbReference>
<dbReference type="AlphaFoldDB" id="A0AAV2KCD9"/>
<gene>
    <name evidence="1" type="ORF">KC01_LOCUS16274</name>
</gene>
<organism evidence="1 2">
    <name type="scientific">Knipowitschia caucasica</name>
    <name type="common">Caucasian dwarf goby</name>
    <name type="synonym">Pomatoschistus caucasicus</name>
    <dbReference type="NCBI Taxonomy" id="637954"/>
    <lineage>
        <taxon>Eukaryota</taxon>
        <taxon>Metazoa</taxon>
        <taxon>Chordata</taxon>
        <taxon>Craniata</taxon>
        <taxon>Vertebrata</taxon>
        <taxon>Euteleostomi</taxon>
        <taxon>Actinopterygii</taxon>
        <taxon>Neopterygii</taxon>
        <taxon>Teleostei</taxon>
        <taxon>Neoteleostei</taxon>
        <taxon>Acanthomorphata</taxon>
        <taxon>Gobiaria</taxon>
        <taxon>Gobiiformes</taxon>
        <taxon>Gobioidei</taxon>
        <taxon>Gobiidae</taxon>
        <taxon>Gobiinae</taxon>
        <taxon>Knipowitschia</taxon>
    </lineage>
</organism>
<name>A0AAV2KCD9_KNICA</name>
<sequence length="70" mass="7665">MPPHPLTRGGVHALLQLRPQEKLRFLLNFCTYAKCSCAFVSGTSPQRLSTPRIVAQTVNLNDTVTGKRAG</sequence>
<reference evidence="1 2" key="1">
    <citation type="submission" date="2024-04" db="EMBL/GenBank/DDBJ databases">
        <authorList>
            <person name="Waldvogel A.-M."/>
            <person name="Schoenle A."/>
        </authorList>
    </citation>
    <scope>NUCLEOTIDE SEQUENCE [LARGE SCALE GENOMIC DNA]</scope>
</reference>